<gene>
    <name evidence="1" type="ordered locus">Mevan_1621</name>
</gene>
<dbReference type="HOGENOM" id="CLU_138333_0_0_2"/>
<name>A6USP1_METVS</name>
<organism evidence="1 2">
    <name type="scientific">Methanococcus vannielii (strain ATCC 35089 / DSM 1224 / JCM 13029 / OCM 148 / SB)</name>
    <dbReference type="NCBI Taxonomy" id="406327"/>
    <lineage>
        <taxon>Archaea</taxon>
        <taxon>Methanobacteriati</taxon>
        <taxon>Methanobacteriota</taxon>
        <taxon>Methanomada group</taxon>
        <taxon>Methanococci</taxon>
        <taxon>Methanococcales</taxon>
        <taxon>Methanococcaceae</taxon>
        <taxon>Methanococcus</taxon>
    </lineage>
</organism>
<dbReference type="OrthoDB" id="59934at2157"/>
<dbReference type="EMBL" id="CP000742">
    <property type="protein sequence ID" value="ABR55513.1"/>
    <property type="molecule type" value="Genomic_DNA"/>
</dbReference>
<evidence type="ECO:0000313" key="2">
    <source>
        <dbReference type="Proteomes" id="UP000001107"/>
    </source>
</evidence>
<dbReference type="KEGG" id="mvn:Mevan_1621"/>
<proteinExistence type="predicted"/>
<evidence type="ECO:0000313" key="1">
    <source>
        <dbReference type="EMBL" id="ABR55513.1"/>
    </source>
</evidence>
<dbReference type="GeneID" id="5326199"/>
<dbReference type="eggNOG" id="arCOG06593">
    <property type="taxonomic scope" value="Archaea"/>
</dbReference>
<accession>A6USP1</accession>
<protein>
    <submittedName>
        <fullName evidence="1">Uncharacterized protein</fullName>
    </submittedName>
</protein>
<sequence>MEQLFEFNFSVLTDNSNNSILRCLSKYEKVEKIGFQNISPRDVMELFYETMFIMQIFKKELSELKFEGFEKWALDIIEKFKDRDYVSPIDKNYQIFTIWKNREGFLKYTLEDVNLQLETIEGFEKSDSYLFPSTKIFPHIKNVLLKVIEINGLFN</sequence>
<reference evidence="1" key="1">
    <citation type="submission" date="2007-06" db="EMBL/GenBank/DDBJ databases">
        <title>Complete sequence of Methanococcus vannielii SB.</title>
        <authorList>
            <consortium name="US DOE Joint Genome Institute"/>
            <person name="Copeland A."/>
            <person name="Lucas S."/>
            <person name="Lapidus A."/>
            <person name="Barry K."/>
            <person name="Glavina del Rio T."/>
            <person name="Dalin E."/>
            <person name="Tice H."/>
            <person name="Pitluck S."/>
            <person name="Chain P."/>
            <person name="Malfatti S."/>
            <person name="Shin M."/>
            <person name="Vergez L."/>
            <person name="Schmutz J."/>
            <person name="Larimer F."/>
            <person name="Land M."/>
            <person name="Hauser L."/>
            <person name="Kyrpides N."/>
            <person name="Anderson I."/>
            <person name="Sieprawska-Lupa M."/>
            <person name="Whitman W.B."/>
            <person name="Richardson P."/>
        </authorList>
    </citation>
    <scope>NUCLEOTIDE SEQUENCE [LARGE SCALE GENOMIC DNA]</scope>
    <source>
        <strain evidence="1">SB</strain>
    </source>
</reference>
<keyword evidence="2" id="KW-1185">Reference proteome</keyword>
<dbReference type="RefSeq" id="WP_012066427.1">
    <property type="nucleotide sequence ID" value="NC_009634.1"/>
</dbReference>
<dbReference type="Proteomes" id="UP000001107">
    <property type="component" value="Chromosome"/>
</dbReference>
<dbReference type="AlphaFoldDB" id="A6USP1"/>